<evidence type="ECO:0000256" key="2">
    <source>
        <dbReference type="ARBA" id="ARBA00022840"/>
    </source>
</evidence>
<dbReference type="AlphaFoldDB" id="A0A1F7U880"/>
<evidence type="ECO:0000313" key="5">
    <source>
        <dbReference type="EMBL" id="OGL73937.1"/>
    </source>
</evidence>
<dbReference type="Proteomes" id="UP000177088">
    <property type="component" value="Unassembled WGS sequence"/>
</dbReference>
<comment type="caution">
    <text evidence="5">The sequence shown here is derived from an EMBL/GenBank/DDBJ whole genome shotgun (WGS) entry which is preliminary data.</text>
</comment>
<dbReference type="Pfam" id="PF04471">
    <property type="entry name" value="Mrr_cat"/>
    <property type="match status" value="1"/>
</dbReference>
<dbReference type="SUPFAM" id="SSF52980">
    <property type="entry name" value="Restriction endonuclease-like"/>
    <property type="match status" value="1"/>
</dbReference>
<accession>A0A1F7U880</accession>
<evidence type="ECO:0000256" key="1">
    <source>
        <dbReference type="ARBA" id="ARBA00022741"/>
    </source>
</evidence>
<dbReference type="InterPro" id="IPR054374">
    <property type="entry name" value="AF1548-like_C"/>
</dbReference>
<evidence type="ECO:0000313" key="6">
    <source>
        <dbReference type="Proteomes" id="UP000177088"/>
    </source>
</evidence>
<name>A0A1F7U880_9BACT</name>
<dbReference type="InterPro" id="IPR007560">
    <property type="entry name" value="Restrct_endonuc_IV_Mrr"/>
</dbReference>
<gene>
    <name evidence="5" type="ORF">A3C96_02680</name>
</gene>
<dbReference type="PROSITE" id="PS51161">
    <property type="entry name" value="ATP_CONE"/>
    <property type="match status" value="1"/>
</dbReference>
<dbReference type="Pfam" id="PF03477">
    <property type="entry name" value="ATP-cone"/>
    <property type="match status" value="1"/>
</dbReference>
<dbReference type="GO" id="GO:0005524">
    <property type="term" value="F:ATP binding"/>
    <property type="evidence" value="ECO:0007669"/>
    <property type="project" value="UniProtKB-UniRule"/>
</dbReference>
<reference evidence="5 6" key="1">
    <citation type="journal article" date="2016" name="Nat. Commun.">
        <title>Thousands of microbial genomes shed light on interconnected biogeochemical processes in an aquifer system.</title>
        <authorList>
            <person name="Anantharaman K."/>
            <person name="Brown C.T."/>
            <person name="Hug L.A."/>
            <person name="Sharon I."/>
            <person name="Castelle C.J."/>
            <person name="Probst A.J."/>
            <person name="Thomas B.C."/>
            <person name="Singh A."/>
            <person name="Wilkins M.J."/>
            <person name="Karaoz U."/>
            <person name="Brodie E.L."/>
            <person name="Williams K.H."/>
            <person name="Hubbard S.S."/>
            <person name="Banfield J.F."/>
        </authorList>
    </citation>
    <scope>NUCLEOTIDE SEQUENCE [LARGE SCALE GENOMIC DNA]</scope>
</reference>
<feature type="domain" description="ATP-cone" evidence="4">
    <location>
        <begin position="4"/>
        <end position="87"/>
    </location>
</feature>
<dbReference type="Gene3D" id="3.40.1350.10">
    <property type="match status" value="1"/>
</dbReference>
<dbReference type="InterPro" id="IPR011856">
    <property type="entry name" value="tRNA_endonuc-like_dom_sf"/>
</dbReference>
<keyword evidence="2 3" id="KW-0067">ATP-binding</keyword>
<keyword evidence="1 3" id="KW-0547">Nucleotide-binding</keyword>
<organism evidence="5 6">
    <name type="scientific">Candidatus Uhrbacteria bacterium RIFCSPHIGHO2_02_FULL_60_10</name>
    <dbReference type="NCBI Taxonomy" id="1802392"/>
    <lineage>
        <taxon>Bacteria</taxon>
        <taxon>Candidatus Uhriibacteriota</taxon>
    </lineage>
</organism>
<dbReference type="Gene3D" id="1.10.150.20">
    <property type="entry name" value="5' to 3' exonuclease, C-terminal subdomain"/>
    <property type="match status" value="1"/>
</dbReference>
<dbReference type="EMBL" id="MGEA01000041">
    <property type="protein sequence ID" value="OGL73937.1"/>
    <property type="molecule type" value="Genomic_DNA"/>
</dbReference>
<dbReference type="GO" id="GO:0009307">
    <property type="term" value="P:DNA restriction-modification system"/>
    <property type="evidence" value="ECO:0007669"/>
    <property type="project" value="InterPro"/>
</dbReference>
<dbReference type="InterPro" id="IPR005144">
    <property type="entry name" value="ATP-cone_dom"/>
</dbReference>
<proteinExistence type="predicted"/>
<sequence>MAVILIVKTDGTRLKYDPNRIRATLKRIRAKNEVVDHIVQNVTKQVHDGMTTMALFDLIRRELRKEDHCLSHRYNLRVGLQKLGPAGFLFEKYIAAVMRAYDYDAKLPEQDLRGQCVDHEVDVVAHKQGRCVMIEAKFRNRFEDTVTLKDVLATWARFLDLAEGNRTGHCPKFDEVWIVTNGRFSDRARQFGVCKDIRLVGWGPDEQSLTRLIDHAVVYPITVLDDLRKWELEKLFHREILLCKDLAARKPGAIAKLLGVSLVRAEKIVWDAGEVVGEVG</sequence>
<dbReference type="Pfam" id="PF22357">
    <property type="entry name" value="AF1548-like_C"/>
    <property type="match status" value="1"/>
</dbReference>
<evidence type="ECO:0000259" key="4">
    <source>
        <dbReference type="PROSITE" id="PS51161"/>
    </source>
</evidence>
<dbReference type="GO" id="GO:0003677">
    <property type="term" value="F:DNA binding"/>
    <property type="evidence" value="ECO:0007669"/>
    <property type="project" value="InterPro"/>
</dbReference>
<evidence type="ECO:0000256" key="3">
    <source>
        <dbReference type="PROSITE-ProRule" id="PRU00492"/>
    </source>
</evidence>
<protein>
    <recommendedName>
        <fullName evidence="4">ATP-cone domain-containing protein</fullName>
    </recommendedName>
</protein>
<dbReference type="GO" id="GO:0004519">
    <property type="term" value="F:endonuclease activity"/>
    <property type="evidence" value="ECO:0007669"/>
    <property type="project" value="InterPro"/>
</dbReference>
<dbReference type="InterPro" id="IPR011335">
    <property type="entry name" value="Restrct_endonuc-II-like"/>
</dbReference>